<dbReference type="PANTHER" id="PTHR33119:SF1">
    <property type="entry name" value="FE2OG DIOXYGENASE DOMAIN-CONTAINING PROTEIN"/>
    <property type="match status" value="1"/>
</dbReference>
<dbReference type="Pfam" id="PF14033">
    <property type="entry name" value="DUF4246"/>
    <property type="match status" value="1"/>
</dbReference>
<name>A0A8H4JNX1_9HYPO</name>
<feature type="domain" description="DUF4246" evidence="1">
    <location>
        <begin position="1"/>
        <end position="156"/>
    </location>
</feature>
<evidence type="ECO:0000313" key="2">
    <source>
        <dbReference type="EMBL" id="KAF4435551.1"/>
    </source>
</evidence>
<dbReference type="InterPro" id="IPR049192">
    <property type="entry name" value="DUF4246_C"/>
</dbReference>
<dbReference type="InterPro" id="IPR025340">
    <property type="entry name" value="DUF4246"/>
</dbReference>
<dbReference type="AlphaFoldDB" id="A0A8H4JNX1"/>
<organism evidence="2 3">
    <name type="scientific">Fusarium acutatum</name>
    <dbReference type="NCBI Taxonomy" id="78861"/>
    <lineage>
        <taxon>Eukaryota</taxon>
        <taxon>Fungi</taxon>
        <taxon>Dikarya</taxon>
        <taxon>Ascomycota</taxon>
        <taxon>Pezizomycotina</taxon>
        <taxon>Sordariomycetes</taxon>
        <taxon>Hypocreomycetidae</taxon>
        <taxon>Hypocreales</taxon>
        <taxon>Nectriaceae</taxon>
        <taxon>Fusarium</taxon>
        <taxon>Fusarium fujikuroi species complex</taxon>
    </lineage>
</organism>
<reference evidence="2 3" key="1">
    <citation type="submission" date="2020-01" db="EMBL/GenBank/DDBJ databases">
        <title>Identification and distribution of gene clusters putatively required for synthesis of sphingolipid metabolism inhibitors in phylogenetically diverse species of the filamentous fungus Fusarium.</title>
        <authorList>
            <person name="Kim H.-S."/>
            <person name="Busman M."/>
            <person name="Brown D.W."/>
            <person name="Divon H."/>
            <person name="Uhlig S."/>
            <person name="Proctor R.H."/>
        </authorList>
    </citation>
    <scope>NUCLEOTIDE SEQUENCE [LARGE SCALE GENOMIC DNA]</scope>
    <source>
        <strain evidence="2 3">NRRL 13308</strain>
    </source>
</reference>
<evidence type="ECO:0000259" key="1">
    <source>
        <dbReference type="Pfam" id="PF14033"/>
    </source>
</evidence>
<dbReference type="OrthoDB" id="415532at2759"/>
<protein>
    <recommendedName>
        <fullName evidence="1">DUF4246 domain-containing protein</fullName>
    </recommendedName>
</protein>
<dbReference type="Proteomes" id="UP000536711">
    <property type="component" value="Unassembled WGS sequence"/>
</dbReference>
<evidence type="ECO:0000313" key="3">
    <source>
        <dbReference type="Proteomes" id="UP000536711"/>
    </source>
</evidence>
<gene>
    <name evidence="2" type="ORF">FACUT_7082</name>
</gene>
<dbReference type="EMBL" id="JAADJF010000171">
    <property type="protein sequence ID" value="KAF4435551.1"/>
    <property type="molecule type" value="Genomic_DNA"/>
</dbReference>
<sequence length="201" mass="23051">MASIKLTPEKPEFSTGSWHLEGQMNEKIAATALYYFDSENVTPSLLSFRMQTSSYLDDGIKTGQDSYNYLERVFGTDLGMQGGLARSCVQSYGDIDTPEGRLLAFPNVFQHRLSSFKLRDPTKLCHRRFIALWLIDPHRRILSTANVPPQQKDWWTGSGGVPMGLMDVEEARAHRLKLMDERTAEKARAHWESIDYNFYEH</sequence>
<accession>A0A8H4JNX1</accession>
<dbReference type="PANTHER" id="PTHR33119">
    <property type="entry name" value="IFI3P"/>
    <property type="match status" value="1"/>
</dbReference>
<keyword evidence="3" id="KW-1185">Reference proteome</keyword>
<proteinExistence type="predicted"/>
<comment type="caution">
    <text evidence="2">The sequence shown here is derived from an EMBL/GenBank/DDBJ whole genome shotgun (WGS) entry which is preliminary data.</text>
</comment>